<sequence length="196" mass="21397">MAATVLTDSGSISSVYSEYSAPKRPRFEEEPSSSTSFEVQGPTLEEILGGPKSVPSRLMEGVSWGPFSSAMTDLIASLLAEPEPTQASLRMQLIAIQRLLLSHPDPLSFRRAALTRRQSEEALAELDLDSLKALYEERLMQLYSLYSRAVRASIEGDVFGDDPAWDELLDAVGELDAVVWAYVEALRGNSGGPDQS</sequence>
<name>A0A2C6KG79_9APIC</name>
<protein>
    <submittedName>
        <fullName evidence="2">Uncharacterized protein</fullName>
    </submittedName>
</protein>
<dbReference type="AlphaFoldDB" id="A0A2C6KG79"/>
<evidence type="ECO:0000256" key="1">
    <source>
        <dbReference type="SAM" id="MobiDB-lite"/>
    </source>
</evidence>
<evidence type="ECO:0000313" key="2">
    <source>
        <dbReference type="EMBL" id="PHJ16129.1"/>
    </source>
</evidence>
<dbReference type="Proteomes" id="UP000221165">
    <property type="component" value="Unassembled WGS sequence"/>
</dbReference>
<accession>A0A2C6KG79</accession>
<proteinExistence type="predicted"/>
<keyword evidence="3" id="KW-1185">Reference proteome</keyword>
<feature type="region of interest" description="Disordered" evidence="1">
    <location>
        <begin position="16"/>
        <end position="50"/>
    </location>
</feature>
<dbReference type="RefSeq" id="XP_067917859.1">
    <property type="nucleotide sequence ID" value="XM_068070165.1"/>
</dbReference>
<gene>
    <name evidence="2" type="ORF">CSUI_010058</name>
</gene>
<reference evidence="2 3" key="1">
    <citation type="journal article" date="2017" name="Int. J. Parasitol.">
        <title>The genome of the protozoan parasite Cystoisospora suis and a reverse vaccinology approach to identify vaccine candidates.</title>
        <authorList>
            <person name="Palmieri N."/>
            <person name="Shrestha A."/>
            <person name="Ruttkowski B."/>
            <person name="Beck T."/>
            <person name="Vogl C."/>
            <person name="Tomley F."/>
            <person name="Blake D.P."/>
            <person name="Joachim A."/>
        </authorList>
    </citation>
    <scope>NUCLEOTIDE SEQUENCE [LARGE SCALE GENOMIC DNA]</scope>
    <source>
        <strain evidence="2 3">Wien I</strain>
    </source>
</reference>
<organism evidence="2 3">
    <name type="scientific">Cystoisospora suis</name>
    <dbReference type="NCBI Taxonomy" id="483139"/>
    <lineage>
        <taxon>Eukaryota</taxon>
        <taxon>Sar</taxon>
        <taxon>Alveolata</taxon>
        <taxon>Apicomplexa</taxon>
        <taxon>Conoidasida</taxon>
        <taxon>Coccidia</taxon>
        <taxon>Eucoccidiorida</taxon>
        <taxon>Eimeriorina</taxon>
        <taxon>Sarcocystidae</taxon>
        <taxon>Cystoisospora</taxon>
    </lineage>
</organism>
<evidence type="ECO:0000313" key="3">
    <source>
        <dbReference type="Proteomes" id="UP000221165"/>
    </source>
</evidence>
<comment type="caution">
    <text evidence="2">The sequence shown here is derived from an EMBL/GenBank/DDBJ whole genome shotgun (WGS) entry which is preliminary data.</text>
</comment>
<dbReference type="EMBL" id="MIGC01006594">
    <property type="protein sequence ID" value="PHJ16129.1"/>
    <property type="molecule type" value="Genomic_DNA"/>
</dbReference>
<dbReference type="VEuPathDB" id="ToxoDB:CSUI_010058"/>
<dbReference type="GeneID" id="94433376"/>